<keyword evidence="3" id="KW-1185">Reference proteome</keyword>
<evidence type="ECO:0000313" key="3">
    <source>
        <dbReference type="Proteomes" id="UP000623269"/>
    </source>
</evidence>
<reference evidence="2" key="1">
    <citation type="submission" date="2020-12" db="EMBL/GenBank/DDBJ databases">
        <title>M. sibirica DSM 26468T genome.</title>
        <authorList>
            <person name="Thieme N."/>
            <person name="Rettenmaier R."/>
            <person name="Zverlov V."/>
            <person name="Liebl W."/>
        </authorList>
    </citation>
    <scope>NUCLEOTIDE SEQUENCE</scope>
    <source>
        <strain evidence="2">DSM 26468</strain>
    </source>
</reference>
<protein>
    <submittedName>
        <fullName evidence="2">Uncharacterized protein</fullName>
    </submittedName>
</protein>
<proteinExistence type="predicted"/>
<feature type="transmembrane region" description="Helical" evidence="1">
    <location>
        <begin position="85"/>
        <end position="106"/>
    </location>
</feature>
<evidence type="ECO:0000313" key="2">
    <source>
        <dbReference type="EMBL" id="MBH1939284.1"/>
    </source>
</evidence>
<dbReference type="Proteomes" id="UP000623269">
    <property type="component" value="Unassembled WGS sequence"/>
</dbReference>
<keyword evidence="1" id="KW-1133">Transmembrane helix</keyword>
<dbReference type="RefSeq" id="WP_197659520.1">
    <property type="nucleotide sequence ID" value="NZ_JAEAGR010000001.1"/>
</dbReference>
<dbReference type="Pfam" id="PF19639">
    <property type="entry name" value="DUF6142"/>
    <property type="match status" value="1"/>
</dbReference>
<name>A0A8J7H026_9FIRM</name>
<feature type="transmembrane region" description="Helical" evidence="1">
    <location>
        <begin position="52"/>
        <end position="73"/>
    </location>
</feature>
<keyword evidence="1" id="KW-0812">Transmembrane</keyword>
<organism evidence="2 3">
    <name type="scientific">Mobilitalea sibirica</name>
    <dbReference type="NCBI Taxonomy" id="1462919"/>
    <lineage>
        <taxon>Bacteria</taxon>
        <taxon>Bacillati</taxon>
        <taxon>Bacillota</taxon>
        <taxon>Clostridia</taxon>
        <taxon>Lachnospirales</taxon>
        <taxon>Lachnospiraceae</taxon>
        <taxon>Mobilitalea</taxon>
    </lineage>
</organism>
<feature type="transmembrane region" description="Helical" evidence="1">
    <location>
        <begin position="21"/>
        <end position="46"/>
    </location>
</feature>
<accession>A0A8J7H026</accession>
<dbReference type="EMBL" id="JAEAGR010000001">
    <property type="protein sequence ID" value="MBH1939284.1"/>
    <property type="molecule type" value="Genomic_DNA"/>
</dbReference>
<keyword evidence="1" id="KW-0472">Membrane</keyword>
<gene>
    <name evidence="2" type="ORF">I5677_00085</name>
</gene>
<dbReference type="AlphaFoldDB" id="A0A8J7H026"/>
<comment type="caution">
    <text evidence="2">The sequence shown here is derived from an EMBL/GenBank/DDBJ whole genome shotgun (WGS) entry which is preliminary data.</text>
</comment>
<dbReference type="InterPro" id="IPR046140">
    <property type="entry name" value="DUF6142"/>
</dbReference>
<evidence type="ECO:0000256" key="1">
    <source>
        <dbReference type="SAM" id="Phobius"/>
    </source>
</evidence>
<sequence length="110" mass="11961">MLRIIRKKDMIHFSGRRHSKTGVISAIIGFAVVAGFIVVSVISGLMKGEGGLILGVIGFALFALAVFGFTLSYKSFKQRDIFYRFPIIGAVLNGCMTILLLILYILGFGS</sequence>